<protein>
    <submittedName>
        <fullName evidence="2">Uncharacterized protein</fullName>
    </submittedName>
</protein>
<feature type="compositionally biased region" description="Polar residues" evidence="1">
    <location>
        <begin position="114"/>
        <end position="129"/>
    </location>
</feature>
<feature type="compositionally biased region" description="Low complexity" evidence="1">
    <location>
        <begin position="93"/>
        <end position="113"/>
    </location>
</feature>
<reference evidence="2" key="1">
    <citation type="submission" date="2021-05" db="EMBL/GenBank/DDBJ databases">
        <authorList>
            <person name="Alioto T."/>
            <person name="Alioto T."/>
            <person name="Gomez Garrido J."/>
        </authorList>
    </citation>
    <scope>NUCLEOTIDE SEQUENCE</scope>
</reference>
<evidence type="ECO:0000256" key="1">
    <source>
        <dbReference type="SAM" id="MobiDB-lite"/>
    </source>
</evidence>
<proteinExistence type="predicted"/>
<organism evidence="2">
    <name type="scientific">Cacopsylla melanoneura</name>
    <dbReference type="NCBI Taxonomy" id="428564"/>
    <lineage>
        <taxon>Eukaryota</taxon>
        <taxon>Metazoa</taxon>
        <taxon>Ecdysozoa</taxon>
        <taxon>Arthropoda</taxon>
        <taxon>Hexapoda</taxon>
        <taxon>Insecta</taxon>
        <taxon>Pterygota</taxon>
        <taxon>Neoptera</taxon>
        <taxon>Paraneoptera</taxon>
        <taxon>Hemiptera</taxon>
        <taxon>Sternorrhyncha</taxon>
        <taxon>Psylloidea</taxon>
        <taxon>Psyllidae</taxon>
        <taxon>Psyllinae</taxon>
        <taxon>Cacopsylla</taxon>
    </lineage>
</organism>
<name>A0A8D8XGM2_9HEMI</name>
<sequence length="247" mass="27865">MGSNVVRLTDRNYMLSLRKKIQQEYEDSVRKRIQSREQAEIDRQKKLILDGKMSFSEAPPELTNHPVFKITQITHQMLDDKKKKSKRRKVTPSSSANPSSRSAGSDSQQSLSSEPATTHPPSNRLSVGGSSEKRSRRNSGEGVTKLDATPTETSSDSARDSGGGLMEDTGGTLLEFEPEFKFTQEQFDKLRYETESVKILRGLETVDEIYEMANRIIGELTLHNKEEPPEEPRCTTLYIKDEKPSVL</sequence>
<accession>A0A8D8XGM2</accession>
<feature type="region of interest" description="Disordered" evidence="1">
    <location>
        <begin position="77"/>
        <end position="170"/>
    </location>
</feature>
<dbReference type="AlphaFoldDB" id="A0A8D8XGM2"/>
<dbReference type="EMBL" id="HBUF01317062">
    <property type="protein sequence ID" value="CAG6694234.1"/>
    <property type="molecule type" value="Transcribed_RNA"/>
</dbReference>
<evidence type="ECO:0000313" key="2">
    <source>
        <dbReference type="EMBL" id="CAG6694234.1"/>
    </source>
</evidence>